<name>A0ABM4AK15_VANTA</name>
<protein>
    <submittedName>
        <fullName evidence="3">Uncharacterized protein LOC113402094</fullName>
    </submittedName>
</protein>
<feature type="compositionally biased region" description="Basic residues" evidence="1">
    <location>
        <begin position="69"/>
        <end position="89"/>
    </location>
</feature>
<organism evidence="2 3">
    <name type="scientific">Vanessa tameamea</name>
    <name type="common">Kamehameha butterfly</name>
    <dbReference type="NCBI Taxonomy" id="334116"/>
    <lineage>
        <taxon>Eukaryota</taxon>
        <taxon>Metazoa</taxon>
        <taxon>Ecdysozoa</taxon>
        <taxon>Arthropoda</taxon>
        <taxon>Hexapoda</taxon>
        <taxon>Insecta</taxon>
        <taxon>Pterygota</taxon>
        <taxon>Neoptera</taxon>
        <taxon>Endopterygota</taxon>
        <taxon>Lepidoptera</taxon>
        <taxon>Glossata</taxon>
        <taxon>Ditrysia</taxon>
        <taxon>Papilionoidea</taxon>
        <taxon>Nymphalidae</taxon>
        <taxon>Nymphalinae</taxon>
        <taxon>Vanessa</taxon>
    </lineage>
</organism>
<evidence type="ECO:0000256" key="1">
    <source>
        <dbReference type="SAM" id="MobiDB-lite"/>
    </source>
</evidence>
<gene>
    <name evidence="3" type="primary">LOC113402094</name>
</gene>
<reference evidence="2" key="1">
    <citation type="submission" date="2025-05" db="UniProtKB">
        <authorList>
            <consortium name="RefSeq"/>
        </authorList>
    </citation>
    <scope>NUCLEOTIDE SEQUENCE [LARGE SCALE GENOMIC DNA]</scope>
</reference>
<evidence type="ECO:0000313" key="2">
    <source>
        <dbReference type="Proteomes" id="UP001652626"/>
    </source>
</evidence>
<dbReference type="Proteomes" id="UP001652626">
    <property type="component" value="Chromosome 2"/>
</dbReference>
<dbReference type="RefSeq" id="XP_064071608.1">
    <property type="nucleotide sequence ID" value="XM_064215538.1"/>
</dbReference>
<evidence type="ECO:0000313" key="3">
    <source>
        <dbReference type="RefSeq" id="XP_064071608.1"/>
    </source>
</evidence>
<dbReference type="GeneID" id="113402094"/>
<sequence>MVRIERAHSKTLEELKIGHDERMREIIDSLGGSHSSIMEVQSWLNYELDGVVKKSVKTVQMEVEQIKEKTKKTASKPRRPPTRRTRANRKSAATDLETAIKDLTRTVASLATDIHYIKQDLSGMGARNKLSEYSQIPDEEPKRREEPSYEDIKKELKAMRAETERMLSDVLRAKPVSKEEIGEEIKGATAAIINKTNRILEEVVEVKETTFTNMATNSANTTGLGTELAMADTAAQIQGFLNPIRADVAEMASASKELNRTMEWYNSSLKRGNKHNNTVPTLEPGRSYASVVKATPQNQPNHTIIISSTDPNNTGNKVLEDVTKALDFKNTGLKVDRVRKARNSKVLLSCHDKEDIIKIKHQINKNKNLKAHEPKPQNPLIKIRNVMSYLKDDEIIEHIRAQNKKLFQDLPGEEALLKIRYRKRTRNALQCHIILEVSPPLHKRMLDMGSVHIAIQKRDVEDQSPLVQCAKCLGFGHTKTMCKESSQYCNYCGGAHSWQECRTRQEDRPPTCKNCKEIKTQDIFPHVAFSEDCPQKQMWDRLARSKISYC</sequence>
<accession>A0ABM4AK15</accession>
<reference evidence="3" key="2">
    <citation type="submission" date="2025-08" db="UniProtKB">
        <authorList>
            <consortium name="RefSeq"/>
        </authorList>
    </citation>
    <scope>IDENTIFICATION</scope>
    <source>
        <tissue evidence="3">Whole body</tissue>
    </source>
</reference>
<feature type="region of interest" description="Disordered" evidence="1">
    <location>
        <begin position="65"/>
        <end position="94"/>
    </location>
</feature>
<keyword evidence="2" id="KW-1185">Reference proteome</keyword>
<proteinExistence type="predicted"/>